<comment type="cofactor">
    <cofactor evidence="7">
        <name>heme</name>
        <dbReference type="ChEBI" id="CHEBI:30413"/>
    </cofactor>
</comment>
<keyword evidence="11" id="KW-1185">Reference proteome</keyword>
<evidence type="ECO:0000256" key="9">
    <source>
        <dbReference type="SAM" id="Phobius"/>
    </source>
</evidence>
<dbReference type="SUPFAM" id="SSF48264">
    <property type="entry name" value="Cytochrome P450"/>
    <property type="match status" value="1"/>
</dbReference>
<keyword evidence="2 7" id="KW-0349">Heme</keyword>
<dbReference type="PROSITE" id="PS00086">
    <property type="entry name" value="CYTOCHROME_P450"/>
    <property type="match status" value="1"/>
</dbReference>
<reference evidence="10" key="2">
    <citation type="journal article" date="2022" name="Hortic Res">
        <title>The genome of Dioscorea zingiberensis sheds light on the biosynthesis, origin and evolution of the medicinally important diosgenin saponins.</title>
        <authorList>
            <person name="Li Y."/>
            <person name="Tan C."/>
            <person name="Li Z."/>
            <person name="Guo J."/>
            <person name="Li S."/>
            <person name="Chen X."/>
            <person name="Wang C."/>
            <person name="Dai X."/>
            <person name="Yang H."/>
            <person name="Song W."/>
            <person name="Hou L."/>
            <person name="Xu J."/>
            <person name="Tong Z."/>
            <person name="Xu A."/>
            <person name="Yuan X."/>
            <person name="Wang W."/>
            <person name="Yang Q."/>
            <person name="Chen L."/>
            <person name="Sun Z."/>
            <person name="Wang K."/>
            <person name="Pan B."/>
            <person name="Chen J."/>
            <person name="Bao Y."/>
            <person name="Liu F."/>
            <person name="Qi X."/>
            <person name="Gang D.R."/>
            <person name="Wen J."/>
            <person name="Li J."/>
        </authorList>
    </citation>
    <scope>NUCLEOTIDE SEQUENCE</scope>
    <source>
        <strain evidence="10">Dzin_1.0</strain>
    </source>
</reference>
<dbReference type="GO" id="GO:0020037">
    <property type="term" value="F:heme binding"/>
    <property type="evidence" value="ECO:0007669"/>
    <property type="project" value="InterPro"/>
</dbReference>
<dbReference type="OrthoDB" id="767138at2759"/>
<keyword evidence="3 7" id="KW-0479">Metal-binding</keyword>
<dbReference type="InterPro" id="IPR002401">
    <property type="entry name" value="Cyt_P450_E_grp-I"/>
</dbReference>
<dbReference type="PRINTS" id="PR00385">
    <property type="entry name" value="P450"/>
</dbReference>
<evidence type="ECO:0000256" key="6">
    <source>
        <dbReference type="ARBA" id="ARBA00023033"/>
    </source>
</evidence>
<dbReference type="PANTHER" id="PTHR47947">
    <property type="entry name" value="CYTOCHROME P450 82C3-RELATED"/>
    <property type="match status" value="1"/>
</dbReference>
<comment type="similarity">
    <text evidence="1 8">Belongs to the cytochrome P450 family.</text>
</comment>
<evidence type="ECO:0000256" key="4">
    <source>
        <dbReference type="ARBA" id="ARBA00023002"/>
    </source>
</evidence>
<dbReference type="InterPro" id="IPR036396">
    <property type="entry name" value="Cyt_P450_sf"/>
</dbReference>
<dbReference type="InterPro" id="IPR050651">
    <property type="entry name" value="Plant_Cytochrome_P450_Monoox"/>
</dbReference>
<dbReference type="Proteomes" id="UP001085076">
    <property type="component" value="Miscellaneous, Linkage group lg04"/>
</dbReference>
<dbReference type="Gene3D" id="1.10.630.10">
    <property type="entry name" value="Cytochrome P450"/>
    <property type="match status" value="1"/>
</dbReference>
<dbReference type="GO" id="GO:0004497">
    <property type="term" value="F:monooxygenase activity"/>
    <property type="evidence" value="ECO:0007669"/>
    <property type="project" value="UniProtKB-KW"/>
</dbReference>
<evidence type="ECO:0000256" key="1">
    <source>
        <dbReference type="ARBA" id="ARBA00010617"/>
    </source>
</evidence>
<evidence type="ECO:0000256" key="5">
    <source>
        <dbReference type="ARBA" id="ARBA00023004"/>
    </source>
</evidence>
<dbReference type="CDD" id="cd20653">
    <property type="entry name" value="CYP81"/>
    <property type="match status" value="1"/>
</dbReference>
<dbReference type="Pfam" id="PF00067">
    <property type="entry name" value="p450"/>
    <property type="match status" value="1"/>
</dbReference>
<evidence type="ECO:0008006" key="12">
    <source>
        <dbReference type="Google" id="ProtNLM"/>
    </source>
</evidence>
<gene>
    <name evidence="10" type="ORF">J5N97_017011</name>
</gene>
<feature type="transmembrane region" description="Helical" evidence="9">
    <location>
        <begin position="12"/>
        <end position="29"/>
    </location>
</feature>
<dbReference type="InterPro" id="IPR001128">
    <property type="entry name" value="Cyt_P450"/>
</dbReference>
<keyword evidence="4 8" id="KW-0560">Oxidoreductase</keyword>
<dbReference type="PRINTS" id="PR00463">
    <property type="entry name" value="EP450I"/>
</dbReference>
<name>A0A9D5HFQ7_9LILI</name>
<keyword evidence="9" id="KW-0472">Membrane</keyword>
<dbReference type="InterPro" id="IPR017972">
    <property type="entry name" value="Cyt_P450_CS"/>
</dbReference>
<evidence type="ECO:0000256" key="2">
    <source>
        <dbReference type="ARBA" id="ARBA00022617"/>
    </source>
</evidence>
<comment type="caution">
    <text evidence="10">The sequence shown here is derived from an EMBL/GenBank/DDBJ whole genome shotgun (WGS) entry which is preliminary data.</text>
</comment>
<dbReference type="AlphaFoldDB" id="A0A9D5HFQ7"/>
<evidence type="ECO:0000256" key="8">
    <source>
        <dbReference type="RuleBase" id="RU000461"/>
    </source>
</evidence>
<evidence type="ECO:0000256" key="3">
    <source>
        <dbReference type="ARBA" id="ARBA00022723"/>
    </source>
</evidence>
<keyword evidence="5 7" id="KW-0408">Iron</keyword>
<keyword evidence="6 8" id="KW-0503">Monooxygenase</keyword>
<dbReference type="GO" id="GO:0016705">
    <property type="term" value="F:oxidoreductase activity, acting on paired donors, with incorporation or reduction of molecular oxygen"/>
    <property type="evidence" value="ECO:0007669"/>
    <property type="project" value="InterPro"/>
</dbReference>
<sequence>MDTTTTTTTTNIVIYTIITFIFTVLFLSGRRRVRRPESSSHPLPPTGPRPIPILGHLHLLKQQAHQTLATISGRHGPVLLLRFGTRRVLLVSSPAAAEECFTKRDIIFANRPHLLSGVHLGYNNTTLDGSNYGAHWRNLRRISAVEIFSPARISSFSSLRSVEVRHLLRDLFHSPGHVSMRPKLTGLTFNITAMLLSGKRYSGDDEEGVKFRKVIEEAFLLSGSSAMEDFLPFPWLVGLVSGMKRRMLSLGKEMDELFQSLVDERRRECGSVEETKEEGKKPVIDVLLEMQEMEPEYYTDELIKGVVLTMIMAGTDTSAGTMEWAMALLLNHPETLKKVKEEIAMHVGHERLVTDNDLHKLTYLHNILKETLRLFPVAPLLIPHESSQDCTVSGFHIPKGTMLLVNVYAMHRDPKLWADDPLKFMPERFGDQRDDGHDHQQVKVSNYGNIPFGAGRRGCPGESLAWRLMGLTMGALIQCFEWERVGEDMVDLSEGDGLTMPMAKPLEAVCKPSHNMVHLLSQL</sequence>
<feature type="binding site" description="axial binding residue" evidence="7">
    <location>
        <position position="459"/>
    </location>
    <ligand>
        <name>heme</name>
        <dbReference type="ChEBI" id="CHEBI:30413"/>
    </ligand>
    <ligandPart>
        <name>Fe</name>
        <dbReference type="ChEBI" id="CHEBI:18248"/>
    </ligandPart>
</feature>
<dbReference type="FunFam" id="1.10.630.10:FF:000081">
    <property type="entry name" value="Cytochrome P450 CYP81N5"/>
    <property type="match status" value="1"/>
</dbReference>
<organism evidence="10 11">
    <name type="scientific">Dioscorea zingiberensis</name>
    <dbReference type="NCBI Taxonomy" id="325984"/>
    <lineage>
        <taxon>Eukaryota</taxon>
        <taxon>Viridiplantae</taxon>
        <taxon>Streptophyta</taxon>
        <taxon>Embryophyta</taxon>
        <taxon>Tracheophyta</taxon>
        <taxon>Spermatophyta</taxon>
        <taxon>Magnoliopsida</taxon>
        <taxon>Liliopsida</taxon>
        <taxon>Dioscoreales</taxon>
        <taxon>Dioscoreaceae</taxon>
        <taxon>Dioscorea</taxon>
    </lineage>
</organism>
<accession>A0A9D5HFQ7</accession>
<evidence type="ECO:0000256" key="7">
    <source>
        <dbReference type="PIRSR" id="PIRSR602401-1"/>
    </source>
</evidence>
<reference evidence="10" key="1">
    <citation type="submission" date="2021-03" db="EMBL/GenBank/DDBJ databases">
        <authorList>
            <person name="Li Z."/>
            <person name="Yang C."/>
        </authorList>
    </citation>
    <scope>NUCLEOTIDE SEQUENCE</scope>
    <source>
        <strain evidence="10">Dzin_1.0</strain>
        <tissue evidence="10">Leaf</tissue>
    </source>
</reference>
<keyword evidence="9" id="KW-0812">Transmembrane</keyword>
<keyword evidence="9" id="KW-1133">Transmembrane helix</keyword>
<dbReference type="EMBL" id="JAGGNH010000004">
    <property type="protein sequence ID" value="KAJ0975046.1"/>
    <property type="molecule type" value="Genomic_DNA"/>
</dbReference>
<dbReference type="GO" id="GO:0005506">
    <property type="term" value="F:iron ion binding"/>
    <property type="evidence" value="ECO:0007669"/>
    <property type="project" value="InterPro"/>
</dbReference>
<proteinExistence type="inferred from homology"/>
<evidence type="ECO:0000313" key="11">
    <source>
        <dbReference type="Proteomes" id="UP001085076"/>
    </source>
</evidence>
<evidence type="ECO:0000313" key="10">
    <source>
        <dbReference type="EMBL" id="KAJ0975046.1"/>
    </source>
</evidence>
<dbReference type="PANTHER" id="PTHR47947:SF3">
    <property type="entry name" value="CYTOCHROME P450 81D1-LIKE"/>
    <property type="match status" value="1"/>
</dbReference>
<protein>
    <recommendedName>
        <fullName evidence="12">Cytochrome P450</fullName>
    </recommendedName>
</protein>